<sequence length="456" mass="52087">MGIKSDLQAVALRKAYEFVDRDPETNIPKLVYFLDKFIPSGILDEQIDAVKKVISETESNWYKYIISLWTDIDDDVRKKIFENFVINASLKWGDINEELQEKYNCNIPWALLIDPTSACNLQCTGCWAAEYGNKLNLTYDELNNIICQAKELGVRFFLYSGGEPLVRKADIIRLCETHPDCQFSAFTNGTLIDEAFADEMLMVKNFIPAISVEGFEEDTDFRRGIGTFKKVEKAMSILKAKRLPFGISCCYTSKNVHIIGSEEYFDQMIEWGAKFCWFFTYMPIGNSAVPELMVSAEQRKFMYEQVRKFRGTKPLFTLDFWNDGEYVDGCIAGGRRYLHVNANGDIEPCAFIHYSDSNIREKTLLEALQSPLFMAYHDRQPFNENHLRPCPLLDNPDALVEMVETSGAHSTDLENPEDVHRLSAKCKIPAENWAPVAEELWKCAGHCSACNKSKLA</sequence>
<dbReference type="InterPro" id="IPR023885">
    <property type="entry name" value="4Fe4S-binding_SPASM_dom"/>
</dbReference>
<dbReference type="InterPro" id="IPR007197">
    <property type="entry name" value="rSAM"/>
</dbReference>
<dbReference type="Proteomes" id="UP001166402">
    <property type="component" value="Unassembled WGS sequence"/>
</dbReference>
<dbReference type="InterPro" id="IPR013785">
    <property type="entry name" value="Aldolase_TIM"/>
</dbReference>
<dbReference type="SUPFAM" id="SSF102114">
    <property type="entry name" value="Radical SAM enzymes"/>
    <property type="match status" value="1"/>
</dbReference>
<organism evidence="6 7">
    <name type="scientific">Thermoanaerobacterium butyriciformans</name>
    <dbReference type="NCBI Taxonomy" id="1702242"/>
    <lineage>
        <taxon>Bacteria</taxon>
        <taxon>Bacillati</taxon>
        <taxon>Bacillota</taxon>
        <taxon>Clostridia</taxon>
        <taxon>Thermoanaerobacterales</taxon>
        <taxon>Thermoanaerobacteraceae</taxon>
        <taxon>Thermoanaerobacterium</taxon>
    </lineage>
</organism>
<dbReference type="Gene3D" id="3.20.20.70">
    <property type="entry name" value="Aldolase class I"/>
    <property type="match status" value="1"/>
</dbReference>
<dbReference type="CDD" id="cd01335">
    <property type="entry name" value="Radical_SAM"/>
    <property type="match status" value="1"/>
</dbReference>
<dbReference type="InterPro" id="IPR058240">
    <property type="entry name" value="rSAM_sf"/>
</dbReference>
<accession>A0ABS4NAD0</accession>
<dbReference type="CDD" id="cd21128">
    <property type="entry name" value="SPASM_rSAM"/>
    <property type="match status" value="1"/>
</dbReference>
<reference evidence="6" key="1">
    <citation type="submission" date="2021-03" db="EMBL/GenBank/DDBJ databases">
        <title>Genomic Encyclopedia of Type Strains, Phase IV (KMG-IV): sequencing the most valuable type-strain genomes for metagenomic binning, comparative biology and taxonomic classification.</title>
        <authorList>
            <person name="Goeker M."/>
        </authorList>
    </citation>
    <scope>NUCLEOTIDE SEQUENCE</scope>
    <source>
        <strain evidence="6">DSM 101588</strain>
    </source>
</reference>
<dbReference type="EMBL" id="JAGGLT010000001">
    <property type="protein sequence ID" value="MBP2070622.1"/>
    <property type="molecule type" value="Genomic_DNA"/>
</dbReference>
<gene>
    <name evidence="6" type="ORF">J2Z80_000120</name>
</gene>
<evidence type="ECO:0000313" key="6">
    <source>
        <dbReference type="EMBL" id="MBP2070622.1"/>
    </source>
</evidence>
<evidence type="ECO:0000256" key="2">
    <source>
        <dbReference type="ARBA" id="ARBA00022723"/>
    </source>
</evidence>
<name>A0ABS4NAD0_9THEO</name>
<dbReference type="Pfam" id="PF04055">
    <property type="entry name" value="Radical_SAM"/>
    <property type="match status" value="1"/>
</dbReference>
<evidence type="ECO:0000256" key="4">
    <source>
        <dbReference type="ARBA" id="ARBA00023014"/>
    </source>
</evidence>
<keyword evidence="1" id="KW-0949">S-adenosyl-L-methionine</keyword>
<keyword evidence="4" id="KW-0411">Iron-sulfur</keyword>
<proteinExistence type="predicted"/>
<feature type="domain" description="Radical SAM core" evidence="5">
    <location>
        <begin position="105"/>
        <end position="313"/>
    </location>
</feature>
<dbReference type="PANTHER" id="PTHR43524">
    <property type="entry name" value="RADICAL SAM SUPERFAMILY PROTEIN"/>
    <property type="match status" value="1"/>
</dbReference>
<evidence type="ECO:0000256" key="3">
    <source>
        <dbReference type="ARBA" id="ARBA00023004"/>
    </source>
</evidence>
<evidence type="ECO:0000256" key="1">
    <source>
        <dbReference type="ARBA" id="ARBA00022691"/>
    </source>
</evidence>
<keyword evidence="3" id="KW-0408">Iron</keyword>
<evidence type="ECO:0000313" key="7">
    <source>
        <dbReference type="Proteomes" id="UP001166402"/>
    </source>
</evidence>
<comment type="caution">
    <text evidence="6">The sequence shown here is derived from an EMBL/GenBank/DDBJ whole genome shotgun (WGS) entry which is preliminary data.</text>
</comment>
<keyword evidence="2" id="KW-0479">Metal-binding</keyword>
<dbReference type="RefSeq" id="WP_209452624.1">
    <property type="nucleotide sequence ID" value="NZ_JAGGLT010000001.1"/>
</dbReference>
<dbReference type="SFLD" id="SFLDG01067">
    <property type="entry name" value="SPASM/twitch_domain_containing"/>
    <property type="match status" value="1"/>
</dbReference>
<dbReference type="PROSITE" id="PS51918">
    <property type="entry name" value="RADICAL_SAM"/>
    <property type="match status" value="1"/>
</dbReference>
<protein>
    <submittedName>
        <fullName evidence="6">MoaA/NifB/PqqE/SkfB family radical SAM enzyme</fullName>
    </submittedName>
</protein>
<keyword evidence="7" id="KW-1185">Reference proteome</keyword>
<dbReference type="PANTHER" id="PTHR43524:SF1">
    <property type="entry name" value="RADICAL SAM SUPERFAMILY PROTEIN"/>
    <property type="match status" value="1"/>
</dbReference>
<dbReference type="SFLD" id="SFLDS00029">
    <property type="entry name" value="Radical_SAM"/>
    <property type="match status" value="1"/>
</dbReference>
<evidence type="ECO:0000259" key="5">
    <source>
        <dbReference type="PROSITE" id="PS51918"/>
    </source>
</evidence>
<dbReference type="Pfam" id="PF13186">
    <property type="entry name" value="SPASM"/>
    <property type="match status" value="1"/>
</dbReference>